<evidence type="ECO:0000313" key="3">
    <source>
        <dbReference type="EnsemblPlants" id="KRH30042"/>
    </source>
</evidence>
<reference evidence="3" key="2">
    <citation type="submission" date="2018-02" db="UniProtKB">
        <authorList>
            <consortium name="EnsemblPlants"/>
        </authorList>
    </citation>
    <scope>IDENTIFICATION</scope>
    <source>
        <strain evidence="3">Williams 82</strain>
    </source>
</reference>
<dbReference type="PANTHER" id="PTHR46249">
    <property type="entry name" value="CCHC-TYPE DOMAIN-CONTAINING PROTEIN-RELATED"/>
    <property type="match status" value="1"/>
</dbReference>
<reference evidence="2" key="3">
    <citation type="submission" date="2018-07" db="EMBL/GenBank/DDBJ databases">
        <title>WGS assembly of Glycine max.</title>
        <authorList>
            <person name="Schmutz J."/>
            <person name="Cannon S."/>
            <person name="Schlueter J."/>
            <person name="Ma J."/>
            <person name="Mitros T."/>
            <person name="Nelson W."/>
            <person name="Hyten D."/>
            <person name="Song Q."/>
            <person name="Thelen J."/>
            <person name="Cheng J."/>
            <person name="Xu D."/>
            <person name="Hellsten U."/>
            <person name="May G."/>
            <person name="Yu Y."/>
            <person name="Sakurai T."/>
            <person name="Umezawa T."/>
            <person name="Bhattacharyya M."/>
            <person name="Sandhu D."/>
            <person name="Valliyodan B."/>
            <person name="Lindquist E."/>
            <person name="Peto M."/>
            <person name="Grant D."/>
            <person name="Shu S."/>
            <person name="Goodstein D."/>
            <person name="Barry K."/>
            <person name="Futrell-Griggs M."/>
            <person name="Abernathy B."/>
            <person name="Du J."/>
            <person name="Tian Z."/>
            <person name="Zhu L."/>
            <person name="Gill N."/>
            <person name="Joshi T."/>
            <person name="Libault M."/>
            <person name="Sethuraman A."/>
            <person name="Zhang X."/>
            <person name="Shinozaki K."/>
            <person name="Nguyen H."/>
            <person name="Wing R."/>
            <person name="Cregan P."/>
            <person name="Specht J."/>
            <person name="Grimwood J."/>
            <person name="Rokhsar D."/>
            <person name="Stacey G."/>
            <person name="Shoemaker R."/>
            <person name="Jackson S."/>
        </authorList>
    </citation>
    <scope>NUCLEOTIDE SEQUENCE</scope>
    <source>
        <tissue evidence="2">Callus</tissue>
    </source>
</reference>
<evidence type="ECO:0000256" key="1">
    <source>
        <dbReference type="SAM" id="MobiDB-lite"/>
    </source>
</evidence>
<feature type="compositionally biased region" description="Polar residues" evidence="1">
    <location>
        <begin position="684"/>
        <end position="699"/>
    </location>
</feature>
<reference evidence="2 3" key="1">
    <citation type="journal article" date="2010" name="Nature">
        <title>Genome sequence of the palaeopolyploid soybean.</title>
        <authorList>
            <person name="Schmutz J."/>
            <person name="Cannon S.B."/>
            <person name="Schlueter J."/>
            <person name="Ma J."/>
            <person name="Mitros T."/>
            <person name="Nelson W."/>
            <person name="Hyten D.L."/>
            <person name="Song Q."/>
            <person name="Thelen J.J."/>
            <person name="Cheng J."/>
            <person name="Xu D."/>
            <person name="Hellsten U."/>
            <person name="May G.D."/>
            <person name="Yu Y."/>
            <person name="Sakurai T."/>
            <person name="Umezawa T."/>
            <person name="Bhattacharyya M.K."/>
            <person name="Sandhu D."/>
            <person name="Valliyodan B."/>
            <person name="Lindquist E."/>
            <person name="Peto M."/>
            <person name="Grant D."/>
            <person name="Shu S."/>
            <person name="Goodstein D."/>
            <person name="Barry K."/>
            <person name="Futrell-Griggs M."/>
            <person name="Abernathy B."/>
            <person name="Du J."/>
            <person name="Tian Z."/>
            <person name="Zhu L."/>
            <person name="Gill N."/>
            <person name="Joshi T."/>
            <person name="Libault M."/>
            <person name="Sethuraman A."/>
            <person name="Zhang X.-C."/>
            <person name="Shinozaki K."/>
            <person name="Nguyen H.T."/>
            <person name="Wing R.A."/>
            <person name="Cregan P."/>
            <person name="Specht J."/>
            <person name="Grimwood J."/>
            <person name="Rokhsar D."/>
            <person name="Stacey G."/>
            <person name="Shoemaker R.C."/>
            <person name="Jackson S.A."/>
        </authorList>
    </citation>
    <scope>NUCLEOTIDE SEQUENCE</scope>
    <source>
        <strain evidence="3">cv. Williams 82</strain>
        <tissue evidence="2">Callus</tissue>
    </source>
</reference>
<evidence type="ECO:0000313" key="4">
    <source>
        <dbReference type="Proteomes" id="UP000008827"/>
    </source>
</evidence>
<evidence type="ECO:0000313" key="2">
    <source>
        <dbReference type="EMBL" id="KRH30042.1"/>
    </source>
</evidence>
<gene>
    <name evidence="2" type="ORF">GLYMA_11G154600</name>
</gene>
<sequence>MGIDAAVLMCLRDIRHNKFEDYLIGTVETSLGQGPVYFNCYPNKTVSLMDRNILDSLFLNIHFHGLDMKEGSIPASLIYRIQYKIMNTCASRANVSLSTIIKWDEVTLPEKWVMDKATPSVPKPAPTIEQIKQDNFGKVEITFNRRNSFSSRIEASRSEYESARRSFSIRTRSIQVGLSRSESHNQFPSINLQGLDTTSSIPRTTYNQEQEDDQKENLDYPWKQDIIGDPTTNDITNWQIKDGELIQSKLPPTTQYQLPKVKDNNDKPIMVTPFETKDVNEDVTSKDIKSLMEQANYTNKYLQVLGESISREKVSPKHKTHEESTSNIQIEKPLFKPFKVSEKEKQKIREFRKHKSLIEEIGYNNSELLNKINSALKVIHETPQPSEESSKMRTMNTSKLINVINDDNDQNLEQTTKEGSVSEKDINPINAKHWKTPSKLYYQRPTAHDLLLEERGKTTTYQTTHKCSEEIIIDILVAGFSKQLKGCTVKTNLNGKVITNNDNKEIPDVVNTLIFTIAQHFIGDPSLWKDRSAELLSNLKCRTLANFRWYRDTFLTRVYNRENSQQPFWKEKFLTGLPRLLGDKVRDKIHSQSVNGDIPYESLSYDQLISYVQKVALKICQDDKIQRQSAKEKAQTKRDLGSFCEQFGLLVCPKQKKKHNPKKGFHENKTFNKKRFLRRKYSHKPSTSKNTDTPKPNTKSKIVCYNWGKQSHISKYYRLKKKLRNLNLDPSIEEHINNLLIETSEEEIEDVSSKENLNVIQQDDQPSSTDDEDTQETNTLTRKHDPLFEAINSIPDP</sequence>
<name>A0A0R0HHS6_SOYBN</name>
<evidence type="ECO:0008006" key="5">
    <source>
        <dbReference type="Google" id="ProtNLM"/>
    </source>
</evidence>
<dbReference type="Pfam" id="PF22909">
    <property type="entry name" value="Caulimovir_coat_dom"/>
    <property type="match status" value="1"/>
</dbReference>
<protein>
    <recommendedName>
        <fullName evidence="5">Aminotransferase-like plant mobile domain-containing protein</fullName>
    </recommendedName>
</protein>
<dbReference type="AlphaFoldDB" id="A0A0R0HHS6"/>
<proteinExistence type="predicted"/>
<dbReference type="PANTHER" id="PTHR46249:SF29">
    <property type="entry name" value="VIRAL MOVEMENT PROTEIN"/>
    <property type="match status" value="1"/>
</dbReference>
<dbReference type="Pfam" id="PF01107">
    <property type="entry name" value="MP"/>
    <property type="match status" value="1"/>
</dbReference>
<feature type="compositionally biased region" description="Polar residues" evidence="1">
    <location>
        <begin position="754"/>
        <end position="768"/>
    </location>
</feature>
<dbReference type="EMBL" id="CM000844">
    <property type="protein sequence ID" value="KRH30042.1"/>
    <property type="molecule type" value="Genomic_DNA"/>
</dbReference>
<dbReference type="Proteomes" id="UP000008827">
    <property type="component" value="Chromosome 11"/>
</dbReference>
<dbReference type="EnsemblPlants" id="KRH30042">
    <property type="protein sequence ID" value="KRH30042"/>
    <property type="gene ID" value="GLYMA_11G154600"/>
</dbReference>
<feature type="region of interest" description="Disordered" evidence="1">
    <location>
        <begin position="750"/>
        <end position="797"/>
    </location>
</feature>
<keyword evidence="4" id="KW-1185">Reference proteome</keyword>
<dbReference type="InParanoid" id="A0A0R0HHS6"/>
<dbReference type="Gramene" id="KRH30042">
    <property type="protein sequence ID" value="KRH30042"/>
    <property type="gene ID" value="GLYMA_11G154600"/>
</dbReference>
<feature type="region of interest" description="Disordered" evidence="1">
    <location>
        <begin position="676"/>
        <end position="699"/>
    </location>
</feature>
<organism evidence="2">
    <name type="scientific">Glycine max</name>
    <name type="common">Soybean</name>
    <name type="synonym">Glycine hispida</name>
    <dbReference type="NCBI Taxonomy" id="3847"/>
    <lineage>
        <taxon>Eukaryota</taxon>
        <taxon>Viridiplantae</taxon>
        <taxon>Streptophyta</taxon>
        <taxon>Embryophyta</taxon>
        <taxon>Tracheophyta</taxon>
        <taxon>Spermatophyta</taxon>
        <taxon>Magnoliopsida</taxon>
        <taxon>eudicotyledons</taxon>
        <taxon>Gunneridae</taxon>
        <taxon>Pentapetalae</taxon>
        <taxon>rosids</taxon>
        <taxon>fabids</taxon>
        <taxon>Fabales</taxon>
        <taxon>Fabaceae</taxon>
        <taxon>Papilionoideae</taxon>
        <taxon>50 kb inversion clade</taxon>
        <taxon>NPAAA clade</taxon>
        <taxon>indigoferoid/millettioid clade</taxon>
        <taxon>Phaseoleae</taxon>
        <taxon>Glycine</taxon>
        <taxon>Glycine subgen. Soja</taxon>
    </lineage>
</organism>
<dbReference type="InterPro" id="IPR028919">
    <property type="entry name" value="Viral_movement"/>
</dbReference>
<accession>A0A0R0HHS6</accession>